<feature type="transmembrane region" description="Helical" evidence="1">
    <location>
        <begin position="59"/>
        <end position="78"/>
    </location>
</feature>
<reference evidence="2 3" key="1">
    <citation type="submission" date="2019-07" db="EMBL/GenBank/DDBJ databases">
        <title>Complete Genome Sequence of Leptotrichia wadei Strain JMUB3934.</title>
        <authorList>
            <person name="Watanabe S."/>
            <person name="Cui L."/>
        </authorList>
    </citation>
    <scope>NUCLEOTIDE SEQUENCE [LARGE SCALE GENOMIC DNA]</scope>
    <source>
        <strain evidence="2 3">JMUB3934</strain>
    </source>
</reference>
<dbReference type="AlphaFoldDB" id="A0A510KGC6"/>
<proteinExistence type="predicted"/>
<feature type="transmembrane region" description="Helical" evidence="1">
    <location>
        <begin position="122"/>
        <end position="146"/>
    </location>
</feature>
<keyword evidence="1" id="KW-0812">Transmembrane</keyword>
<organism evidence="2 3">
    <name type="scientific">Leptotrichia wadei</name>
    <dbReference type="NCBI Taxonomy" id="157687"/>
    <lineage>
        <taxon>Bacteria</taxon>
        <taxon>Fusobacteriati</taxon>
        <taxon>Fusobacteriota</taxon>
        <taxon>Fusobacteriia</taxon>
        <taxon>Fusobacteriales</taxon>
        <taxon>Leptotrichiaceae</taxon>
        <taxon>Leptotrichia</taxon>
    </lineage>
</organism>
<evidence type="ECO:0000256" key="1">
    <source>
        <dbReference type="SAM" id="Phobius"/>
    </source>
</evidence>
<keyword evidence="1" id="KW-1133">Transmembrane helix</keyword>
<name>A0A510KGC6_9FUSO</name>
<accession>A0A510KGC6</accession>
<dbReference type="Proteomes" id="UP000321501">
    <property type="component" value="Chromosome"/>
</dbReference>
<keyword evidence="1" id="KW-0472">Membrane</keyword>
<protein>
    <submittedName>
        <fullName evidence="2">Uncharacterized protein</fullName>
    </submittedName>
</protein>
<dbReference type="RefSeq" id="WP_146964245.1">
    <property type="nucleotide sequence ID" value="NZ_AP019835.1"/>
</dbReference>
<feature type="transmembrane region" description="Helical" evidence="1">
    <location>
        <begin position="33"/>
        <end position="53"/>
    </location>
</feature>
<gene>
    <name evidence="2" type="ORF">JMUB3934_1037</name>
</gene>
<dbReference type="EMBL" id="AP019835">
    <property type="protein sequence ID" value="BBM49741.1"/>
    <property type="molecule type" value="Genomic_DNA"/>
</dbReference>
<sequence length="153" mass="17926">MVRRIEIPKRVKREQVEESLFKNISKSNKKKDAIFGIKCLKFVILILNALVIISKKNDFDGYITTLFVTLFSTYISLIEKFCDENLESTIVTKIGIISTIIPVSVLTIGRKINITYMENIKYFYWDSIAILLVIFFYIFIFVDFGFKKIEREV</sequence>
<evidence type="ECO:0000313" key="3">
    <source>
        <dbReference type="Proteomes" id="UP000321501"/>
    </source>
</evidence>
<evidence type="ECO:0000313" key="2">
    <source>
        <dbReference type="EMBL" id="BBM49741.1"/>
    </source>
</evidence>
<feature type="transmembrane region" description="Helical" evidence="1">
    <location>
        <begin position="90"/>
        <end position="110"/>
    </location>
</feature>